<name>A0A1E5QQK9_9CYAN</name>
<dbReference type="STRING" id="1781255.BH720_03385"/>
<accession>A0A1E5QQK9</accession>
<keyword evidence="3" id="KW-0133">Cell shape</keyword>
<comment type="caution">
    <text evidence="7">The sequence shown here is derived from an EMBL/GenBank/DDBJ whole genome shotgun (WGS) entry which is preliminary data.</text>
</comment>
<dbReference type="AlphaFoldDB" id="A0A1E5QQK9"/>
<dbReference type="InterPro" id="IPR055342">
    <property type="entry name" value="MreC_beta-barrel_core"/>
</dbReference>
<comment type="similarity">
    <text evidence="1">Belongs to the MreC family.</text>
</comment>
<dbReference type="PANTHER" id="PTHR34138">
    <property type="entry name" value="CELL SHAPE-DETERMINING PROTEIN MREC"/>
    <property type="match status" value="1"/>
</dbReference>
<dbReference type="InterPro" id="IPR042175">
    <property type="entry name" value="Cell/Rod_MreC_2"/>
</dbReference>
<dbReference type="PANTHER" id="PTHR34138:SF1">
    <property type="entry name" value="CELL SHAPE-DETERMINING PROTEIN MREC"/>
    <property type="match status" value="1"/>
</dbReference>
<sequence length="259" mass="28653">MFTLRRWWDRNGLLIVLASLVLGSALYVRQTQAALLFEAYQLVTRPFQSEPSKQEQLMDARMVELQARLVELESQNQQLKELLDYKSTTKKQGIVAPIVGRSADHWWKQITLGRGSNDGIQEGYIVTGTGGVVGRVIGVTPNTSRVLLLSDPSSRVGVTISRSRFMGYMRGQGESNAVMEFFDKVPDVRPGDIVSTSPFSHLFPAGYPVGVVESIDLTKSPAPEAVVKFSAPIGYLEWVIVLENNPRLAEDSSGEQPLE</sequence>
<dbReference type="EMBL" id="MJGC01000035">
    <property type="protein sequence ID" value="OEJ76613.1"/>
    <property type="molecule type" value="Genomic_DNA"/>
</dbReference>
<dbReference type="Gene3D" id="2.40.10.340">
    <property type="entry name" value="Rod shape-determining protein MreC, domain 1"/>
    <property type="match status" value="1"/>
</dbReference>
<dbReference type="InterPro" id="IPR042177">
    <property type="entry name" value="Cell/Rod_1"/>
</dbReference>
<dbReference type="Pfam" id="PF04085">
    <property type="entry name" value="MreC"/>
    <property type="match status" value="1"/>
</dbReference>
<evidence type="ECO:0000256" key="3">
    <source>
        <dbReference type="ARBA" id="ARBA00022960"/>
    </source>
</evidence>
<evidence type="ECO:0000256" key="5">
    <source>
        <dbReference type="SAM" id="Coils"/>
    </source>
</evidence>
<dbReference type="NCBIfam" id="TIGR00219">
    <property type="entry name" value="mreC"/>
    <property type="match status" value="1"/>
</dbReference>
<protein>
    <recommendedName>
        <fullName evidence="2">Cell shape-determining protein MreC</fullName>
    </recommendedName>
    <alternativeName>
        <fullName evidence="4">Cell shape protein MreC</fullName>
    </alternativeName>
</protein>
<dbReference type="NCBIfam" id="NF010527">
    <property type="entry name" value="PRK13922.6-2"/>
    <property type="match status" value="1"/>
</dbReference>
<evidence type="ECO:0000259" key="6">
    <source>
        <dbReference type="Pfam" id="PF04085"/>
    </source>
</evidence>
<dbReference type="GO" id="GO:0005886">
    <property type="term" value="C:plasma membrane"/>
    <property type="evidence" value="ECO:0007669"/>
    <property type="project" value="TreeGrafter"/>
</dbReference>
<dbReference type="GO" id="GO:0008360">
    <property type="term" value="P:regulation of cell shape"/>
    <property type="evidence" value="ECO:0007669"/>
    <property type="project" value="UniProtKB-KW"/>
</dbReference>
<reference evidence="7" key="1">
    <citation type="submission" date="2016-09" db="EMBL/GenBank/DDBJ databases">
        <title>Draft genome of thermotolerant cyanobacterium Desertifilum sp. strain IPPAS B-1220.</title>
        <authorList>
            <person name="Sinetova M.A."/>
            <person name="Bolakhan K."/>
            <person name="Zayadan B.K."/>
            <person name="Mironov K.S."/>
            <person name="Ustinova V."/>
            <person name="Kupriyanova E.V."/>
            <person name="Sidorov R.A."/>
            <person name="Skrypnik A.N."/>
            <person name="Gogoleva N.E."/>
            <person name="Gogolev Y.V."/>
            <person name="Los D.A."/>
        </authorList>
    </citation>
    <scope>NUCLEOTIDE SEQUENCE [LARGE SCALE GENOMIC DNA]</scope>
    <source>
        <strain evidence="7">IPPAS B-1220</strain>
    </source>
</reference>
<dbReference type="OrthoDB" id="9792313at2"/>
<evidence type="ECO:0000313" key="7">
    <source>
        <dbReference type="EMBL" id="OEJ76613.1"/>
    </source>
</evidence>
<feature type="domain" description="Rod shape-determining protein MreC beta-barrel core" evidence="6">
    <location>
        <begin position="98"/>
        <end position="242"/>
    </location>
</feature>
<organism evidence="7">
    <name type="scientific">Desertifilum tharense IPPAS B-1220</name>
    <dbReference type="NCBI Taxonomy" id="1781255"/>
    <lineage>
        <taxon>Bacteria</taxon>
        <taxon>Bacillati</taxon>
        <taxon>Cyanobacteriota</taxon>
        <taxon>Cyanophyceae</taxon>
        <taxon>Desertifilales</taxon>
        <taxon>Desertifilaceae</taxon>
        <taxon>Desertifilum</taxon>
    </lineage>
</organism>
<gene>
    <name evidence="7" type="ORF">BH720_03385</name>
</gene>
<feature type="coiled-coil region" evidence="5">
    <location>
        <begin position="55"/>
        <end position="82"/>
    </location>
</feature>
<evidence type="ECO:0000256" key="1">
    <source>
        <dbReference type="ARBA" id="ARBA00009369"/>
    </source>
</evidence>
<proteinExistence type="inferred from homology"/>
<dbReference type="Gene3D" id="2.40.10.350">
    <property type="entry name" value="Rod shape-determining protein MreC, domain 2"/>
    <property type="match status" value="1"/>
</dbReference>
<keyword evidence="5" id="KW-0175">Coiled coil</keyword>
<dbReference type="InterPro" id="IPR007221">
    <property type="entry name" value="MreC"/>
</dbReference>
<evidence type="ECO:0000256" key="2">
    <source>
        <dbReference type="ARBA" id="ARBA00013855"/>
    </source>
</evidence>
<evidence type="ECO:0000256" key="4">
    <source>
        <dbReference type="ARBA" id="ARBA00032089"/>
    </source>
</evidence>